<reference evidence="1" key="3">
    <citation type="submission" date="2025-09" db="UniProtKB">
        <authorList>
            <consortium name="Ensembl"/>
        </authorList>
    </citation>
    <scope>IDENTIFICATION</scope>
</reference>
<protein>
    <recommendedName>
        <fullName evidence="3">Rhodanese domain-containing protein</fullName>
    </recommendedName>
</protein>
<dbReference type="Proteomes" id="UP001501920">
    <property type="component" value="Chromosome 19"/>
</dbReference>
<organism evidence="1 2">
    <name type="scientific">Pygocentrus nattereri</name>
    <name type="common">Red-bellied piranha</name>
    <dbReference type="NCBI Taxonomy" id="42514"/>
    <lineage>
        <taxon>Eukaryota</taxon>
        <taxon>Metazoa</taxon>
        <taxon>Chordata</taxon>
        <taxon>Craniata</taxon>
        <taxon>Vertebrata</taxon>
        <taxon>Euteleostomi</taxon>
        <taxon>Actinopterygii</taxon>
        <taxon>Neopterygii</taxon>
        <taxon>Teleostei</taxon>
        <taxon>Ostariophysi</taxon>
        <taxon>Characiformes</taxon>
        <taxon>Characoidei</taxon>
        <taxon>Pygocentrus</taxon>
    </lineage>
</organism>
<evidence type="ECO:0008006" key="3">
    <source>
        <dbReference type="Google" id="ProtNLM"/>
    </source>
</evidence>
<reference evidence="1" key="2">
    <citation type="submission" date="2025-08" db="UniProtKB">
        <authorList>
            <consortium name="Ensembl"/>
        </authorList>
    </citation>
    <scope>IDENTIFICATION</scope>
</reference>
<dbReference type="AlphaFoldDB" id="A0AAR2K164"/>
<accession>A0AAR2K164</accession>
<evidence type="ECO:0000313" key="2">
    <source>
        <dbReference type="Proteomes" id="UP001501920"/>
    </source>
</evidence>
<sequence>PTQRGLSTLFRLRTMVSDLEVLILIPALVQCSTTRAEPALFLLDLREAEECDSPVVGTHPPVPFFKKRHHHPSLPIQWHLSRFSNGGTEHGPF</sequence>
<keyword evidence="2" id="KW-1185">Reference proteome</keyword>
<name>A0AAR2K164_PYGNA</name>
<reference evidence="1 2" key="1">
    <citation type="submission" date="2020-10" db="EMBL/GenBank/DDBJ databases">
        <title>Pygocentrus nattereri (red-bellied piranha) genome, fPygNat1, primary haplotype.</title>
        <authorList>
            <person name="Myers G."/>
            <person name="Meyer A."/>
            <person name="Karagic N."/>
            <person name="Pippel M."/>
            <person name="Winkler S."/>
            <person name="Tracey A."/>
            <person name="Wood J."/>
            <person name="Formenti G."/>
            <person name="Howe K."/>
            <person name="Fedrigo O."/>
            <person name="Jarvis E.D."/>
        </authorList>
    </citation>
    <scope>NUCLEOTIDE SEQUENCE [LARGE SCALE GENOMIC DNA]</scope>
</reference>
<dbReference type="Ensembl" id="ENSPNAT00000082090.1">
    <property type="protein sequence ID" value="ENSPNAP00000056194.1"/>
    <property type="gene ID" value="ENSPNAG00000037144.1"/>
</dbReference>
<proteinExistence type="predicted"/>
<evidence type="ECO:0000313" key="1">
    <source>
        <dbReference type="Ensembl" id="ENSPNAP00000056194.1"/>
    </source>
</evidence>